<dbReference type="AlphaFoldDB" id="A0A0U1QWA0"/>
<dbReference type="HOGENOM" id="CLU_216535_0_0_6"/>
<sequence length="48" mass="5195">MDEKVRRDHQEGGDYAFCLMVLKKNDAEGINRTEGAGGIKNSILSAVG</sequence>
<evidence type="ECO:0000313" key="1">
    <source>
        <dbReference type="EMBL" id="ABS46838.1"/>
    </source>
</evidence>
<dbReference type="EMBL" id="CP000720">
    <property type="protein sequence ID" value="ABS46838.1"/>
    <property type="molecule type" value="Genomic_DNA"/>
</dbReference>
<dbReference type="KEGG" id="ypi:YpsIP31758_3277"/>
<reference evidence="1 2" key="1">
    <citation type="journal article" date="2007" name="PLoS Genet.">
        <title>The complete genome sequence of Yersinia pseudotuberculosis IP31758, the causative agent of Far East scarlet-like fever.</title>
        <authorList>
            <person name="Eppinger M."/>
            <person name="Rosovitz M.J."/>
            <person name="Fricke W.F."/>
            <person name="Rasko D.A."/>
            <person name="Kokorina G."/>
            <person name="Fayolle C."/>
            <person name="Lindler L.E."/>
            <person name="Carniel E."/>
            <person name="Ravel J."/>
        </authorList>
    </citation>
    <scope>NUCLEOTIDE SEQUENCE [LARGE SCALE GENOMIC DNA]</scope>
    <source>
        <strain evidence="1 2">IP 31758</strain>
    </source>
</reference>
<accession>A0A0U1QWA0</accession>
<protein>
    <submittedName>
        <fullName evidence="1">Uncharacterized protein</fullName>
    </submittedName>
</protein>
<name>A0A0U1QWA0_YERP3</name>
<proteinExistence type="predicted"/>
<gene>
    <name evidence="1" type="ordered locus">YpsIP31758_3277</name>
</gene>
<evidence type="ECO:0000313" key="2">
    <source>
        <dbReference type="Proteomes" id="UP000002412"/>
    </source>
</evidence>
<dbReference type="Proteomes" id="UP000002412">
    <property type="component" value="Chromosome"/>
</dbReference>
<organism evidence="1 2">
    <name type="scientific">Yersinia pseudotuberculosis serotype O:1b (strain IP 31758)</name>
    <dbReference type="NCBI Taxonomy" id="349747"/>
    <lineage>
        <taxon>Bacteria</taxon>
        <taxon>Pseudomonadati</taxon>
        <taxon>Pseudomonadota</taxon>
        <taxon>Gammaproteobacteria</taxon>
        <taxon>Enterobacterales</taxon>
        <taxon>Yersiniaceae</taxon>
        <taxon>Yersinia</taxon>
    </lineage>
</organism>